<feature type="region of interest" description="Disordered" evidence="1">
    <location>
        <begin position="17"/>
        <end position="36"/>
    </location>
</feature>
<sequence>MYSSYLLLAIAQTSLLPERRPEPPLPHPQDTEGSSNLKIESSFLSELDEKCPTTHHPPCSTLRKTTSYCSFTNNTNQGSAPSCDATIYVHADSQSTYKPALQHVNRDAVRTSSDINSPTADLSNMKHVLANMVQMLDHMAEADRSCTTEDEALEREMADLKYRIKRINEDLDLSASWLMHVHVPEVEHKMTLRDERKDQEKRELARERDQWNEQFGRFDDTTTTTGTGPIHTGTCARPMGGMTETLMVGATAGARPLGTATATITSGPGPQTQLRAPLEHRAFSHTRTHQSRPGPMLSPALMKNMTPEERQAFAHAEARRIVALGVTPSALSSPVPGASGLDSSIEAHL</sequence>
<dbReference type="AlphaFoldDB" id="A0AAD7GH20"/>
<feature type="region of interest" description="Disordered" evidence="1">
    <location>
        <begin position="329"/>
        <end position="349"/>
    </location>
</feature>
<proteinExistence type="predicted"/>
<gene>
    <name evidence="2" type="ORF">B0H17DRAFT_1202879</name>
</gene>
<comment type="caution">
    <text evidence="2">The sequence shown here is derived from an EMBL/GenBank/DDBJ whole genome shotgun (WGS) entry which is preliminary data.</text>
</comment>
<organism evidence="2 3">
    <name type="scientific">Mycena rosella</name>
    <name type="common">Pink bonnet</name>
    <name type="synonym">Agaricus rosellus</name>
    <dbReference type="NCBI Taxonomy" id="1033263"/>
    <lineage>
        <taxon>Eukaryota</taxon>
        <taxon>Fungi</taxon>
        <taxon>Dikarya</taxon>
        <taxon>Basidiomycota</taxon>
        <taxon>Agaricomycotina</taxon>
        <taxon>Agaricomycetes</taxon>
        <taxon>Agaricomycetidae</taxon>
        <taxon>Agaricales</taxon>
        <taxon>Marasmiineae</taxon>
        <taxon>Mycenaceae</taxon>
        <taxon>Mycena</taxon>
    </lineage>
</organism>
<evidence type="ECO:0000313" key="2">
    <source>
        <dbReference type="EMBL" id="KAJ7688608.1"/>
    </source>
</evidence>
<protein>
    <submittedName>
        <fullName evidence="2">Uncharacterized protein</fullName>
    </submittedName>
</protein>
<name>A0AAD7GH20_MYCRO</name>
<feature type="region of interest" description="Disordered" evidence="1">
    <location>
        <begin position="217"/>
        <end position="239"/>
    </location>
</feature>
<reference evidence="2" key="1">
    <citation type="submission" date="2023-03" db="EMBL/GenBank/DDBJ databases">
        <title>Massive genome expansion in bonnet fungi (Mycena s.s.) driven by repeated elements and novel gene families across ecological guilds.</title>
        <authorList>
            <consortium name="Lawrence Berkeley National Laboratory"/>
            <person name="Harder C.B."/>
            <person name="Miyauchi S."/>
            <person name="Viragh M."/>
            <person name="Kuo A."/>
            <person name="Thoen E."/>
            <person name="Andreopoulos B."/>
            <person name="Lu D."/>
            <person name="Skrede I."/>
            <person name="Drula E."/>
            <person name="Henrissat B."/>
            <person name="Morin E."/>
            <person name="Kohler A."/>
            <person name="Barry K."/>
            <person name="LaButti K."/>
            <person name="Morin E."/>
            <person name="Salamov A."/>
            <person name="Lipzen A."/>
            <person name="Mereny Z."/>
            <person name="Hegedus B."/>
            <person name="Baldrian P."/>
            <person name="Stursova M."/>
            <person name="Weitz H."/>
            <person name="Taylor A."/>
            <person name="Grigoriev I.V."/>
            <person name="Nagy L.G."/>
            <person name="Martin F."/>
            <person name="Kauserud H."/>
        </authorList>
    </citation>
    <scope>NUCLEOTIDE SEQUENCE</scope>
    <source>
        <strain evidence="2">CBHHK067</strain>
    </source>
</reference>
<accession>A0AAD7GH20</accession>
<keyword evidence="3" id="KW-1185">Reference proteome</keyword>
<evidence type="ECO:0000256" key="1">
    <source>
        <dbReference type="SAM" id="MobiDB-lite"/>
    </source>
</evidence>
<feature type="compositionally biased region" description="Low complexity" evidence="1">
    <location>
        <begin position="221"/>
        <end position="234"/>
    </location>
</feature>
<dbReference type="EMBL" id="JARKIE010000078">
    <property type="protein sequence ID" value="KAJ7688608.1"/>
    <property type="molecule type" value="Genomic_DNA"/>
</dbReference>
<evidence type="ECO:0000313" key="3">
    <source>
        <dbReference type="Proteomes" id="UP001221757"/>
    </source>
</evidence>
<dbReference type="Proteomes" id="UP001221757">
    <property type="component" value="Unassembled WGS sequence"/>
</dbReference>